<evidence type="ECO:0000313" key="2">
    <source>
        <dbReference type="EMBL" id="PAV62151.1"/>
    </source>
</evidence>
<dbReference type="EMBL" id="LIAE01010386">
    <property type="protein sequence ID" value="PAV62150.1"/>
    <property type="molecule type" value="Genomic_DNA"/>
</dbReference>
<dbReference type="EMBL" id="LIAE01010386">
    <property type="protein sequence ID" value="PAV62151.1"/>
    <property type="molecule type" value="Genomic_DNA"/>
</dbReference>
<protein>
    <submittedName>
        <fullName evidence="2">Uncharacterized protein</fullName>
    </submittedName>
</protein>
<feature type="compositionally biased region" description="Polar residues" evidence="1">
    <location>
        <begin position="482"/>
        <end position="496"/>
    </location>
</feature>
<feature type="compositionally biased region" description="Polar residues" evidence="1">
    <location>
        <begin position="309"/>
        <end position="373"/>
    </location>
</feature>
<dbReference type="Proteomes" id="UP000218231">
    <property type="component" value="Unassembled WGS sequence"/>
</dbReference>
<reference evidence="2 3" key="1">
    <citation type="journal article" date="2017" name="Curr. Biol.">
        <title>Genome architecture and evolution of a unichromosomal asexual nematode.</title>
        <authorList>
            <person name="Fradin H."/>
            <person name="Zegar C."/>
            <person name="Gutwein M."/>
            <person name="Lucas J."/>
            <person name="Kovtun M."/>
            <person name="Corcoran D."/>
            <person name="Baugh L.R."/>
            <person name="Kiontke K."/>
            <person name="Gunsalus K."/>
            <person name="Fitch D.H."/>
            <person name="Piano F."/>
        </authorList>
    </citation>
    <scope>NUCLEOTIDE SEQUENCE [LARGE SCALE GENOMIC DNA]</scope>
    <source>
        <strain evidence="2">PF1309</strain>
    </source>
</reference>
<gene>
    <name evidence="2" type="ORF">WR25_07539</name>
</gene>
<sequence length="496" mass="53653">MLYHRFGVFVEPQIRFLFRRITTKILNFYVIYLSFYAEICALKMEHAHFCRHLCCIVHFLQFSASRREKNRGNNLTPVAERSVERSLSPNAHALLNSSSSHSGISSDQQKPLEPGELGNCLQSLNDFAQIEEELKNDPQYASGPYVIPQNRPSLDSVSIDLEKDLAELERDLAALGEDSDEEFYDASTDFDADFLDQANLTGISTSCHADFANPADASPFAEGISVSRAAMSQSLMKVEEEPIAQIRITGNQTMQRSPRSTSVAARPSTAAGNFSTPQRNDTHHQIGFSNQNSLSPSNFDSPDFGGSSGVQKRQSRSPNKSDPNSTVGSLSTAFSNLNVKTSPESSMTAQARGSNSSLNSQPPAGNAGVTLQQSPAGGGTSPSMTSSPGRNELEEVARKQEEALRLMVLQKQSAVRKSSGESNPDIQIQTTTPFTAGQVRNADANTSLKTPTTKIPRVIRRSAIPTPTSKISGPAHRVGTSAHAQPASSPGSDETF</sequence>
<accession>A0A2A2JKM5</accession>
<feature type="region of interest" description="Disordered" evidence="1">
    <location>
        <begin position="439"/>
        <end position="496"/>
    </location>
</feature>
<comment type="caution">
    <text evidence="2">The sequence shown here is derived from an EMBL/GenBank/DDBJ whole genome shotgun (WGS) entry which is preliminary data.</text>
</comment>
<name>A0A2A2JKM5_9BILA</name>
<feature type="compositionally biased region" description="Polar residues" evidence="1">
    <location>
        <begin position="270"/>
        <end position="279"/>
    </location>
</feature>
<dbReference type="AlphaFoldDB" id="A0A2A2JKM5"/>
<dbReference type="OrthoDB" id="5858689at2759"/>
<evidence type="ECO:0000313" key="3">
    <source>
        <dbReference type="Proteomes" id="UP000218231"/>
    </source>
</evidence>
<organism evidence="2 3">
    <name type="scientific">Diploscapter pachys</name>
    <dbReference type="NCBI Taxonomy" id="2018661"/>
    <lineage>
        <taxon>Eukaryota</taxon>
        <taxon>Metazoa</taxon>
        <taxon>Ecdysozoa</taxon>
        <taxon>Nematoda</taxon>
        <taxon>Chromadorea</taxon>
        <taxon>Rhabditida</taxon>
        <taxon>Rhabditina</taxon>
        <taxon>Rhabditomorpha</taxon>
        <taxon>Rhabditoidea</taxon>
        <taxon>Rhabditidae</taxon>
        <taxon>Diploscapter</taxon>
    </lineage>
</organism>
<feature type="compositionally biased region" description="Polar residues" evidence="1">
    <location>
        <begin position="443"/>
        <end position="453"/>
    </location>
</feature>
<proteinExistence type="predicted"/>
<evidence type="ECO:0000256" key="1">
    <source>
        <dbReference type="SAM" id="MobiDB-lite"/>
    </source>
</evidence>
<keyword evidence="3" id="KW-1185">Reference proteome</keyword>
<feature type="compositionally biased region" description="Polar residues" evidence="1">
    <location>
        <begin position="287"/>
        <end position="300"/>
    </location>
</feature>
<feature type="region of interest" description="Disordered" evidence="1">
    <location>
        <begin position="247"/>
        <end position="399"/>
    </location>
</feature>
<feature type="compositionally biased region" description="Polar residues" evidence="1">
    <location>
        <begin position="248"/>
        <end position="263"/>
    </location>
</feature>